<dbReference type="Proteomes" id="UP001642540">
    <property type="component" value="Unassembled WGS sequence"/>
</dbReference>
<proteinExistence type="predicted"/>
<accession>A0ABP1RTN9</accession>
<dbReference type="EMBL" id="CAXLJM020000107">
    <property type="protein sequence ID" value="CAL8135233.1"/>
    <property type="molecule type" value="Genomic_DNA"/>
</dbReference>
<feature type="transmembrane region" description="Helical" evidence="1">
    <location>
        <begin position="71"/>
        <end position="89"/>
    </location>
</feature>
<organism evidence="2 3">
    <name type="scientific">Orchesella dallaii</name>
    <dbReference type="NCBI Taxonomy" id="48710"/>
    <lineage>
        <taxon>Eukaryota</taxon>
        <taxon>Metazoa</taxon>
        <taxon>Ecdysozoa</taxon>
        <taxon>Arthropoda</taxon>
        <taxon>Hexapoda</taxon>
        <taxon>Collembola</taxon>
        <taxon>Entomobryomorpha</taxon>
        <taxon>Entomobryoidea</taxon>
        <taxon>Orchesellidae</taxon>
        <taxon>Orchesellinae</taxon>
        <taxon>Orchesella</taxon>
    </lineage>
</organism>
<evidence type="ECO:0000313" key="3">
    <source>
        <dbReference type="Proteomes" id="UP001642540"/>
    </source>
</evidence>
<comment type="caution">
    <text evidence="2">The sequence shown here is derived from an EMBL/GenBank/DDBJ whole genome shotgun (WGS) entry which is preliminary data.</text>
</comment>
<gene>
    <name evidence="2" type="ORF">ODALV1_LOCUS25889</name>
</gene>
<keyword evidence="1" id="KW-0812">Transmembrane</keyword>
<name>A0ABP1RTN9_9HEXA</name>
<feature type="transmembrane region" description="Helical" evidence="1">
    <location>
        <begin position="145"/>
        <end position="163"/>
    </location>
</feature>
<keyword evidence="3" id="KW-1185">Reference proteome</keyword>
<keyword evidence="1" id="KW-1133">Transmembrane helix</keyword>
<keyword evidence="1" id="KW-0472">Membrane</keyword>
<feature type="transmembrane region" description="Helical" evidence="1">
    <location>
        <begin position="39"/>
        <end position="59"/>
    </location>
</feature>
<protein>
    <submittedName>
        <fullName evidence="2">Uncharacterized protein</fullName>
    </submittedName>
</protein>
<evidence type="ECO:0000313" key="2">
    <source>
        <dbReference type="EMBL" id="CAL8135233.1"/>
    </source>
</evidence>
<evidence type="ECO:0000256" key="1">
    <source>
        <dbReference type="SAM" id="Phobius"/>
    </source>
</evidence>
<reference evidence="2 3" key="1">
    <citation type="submission" date="2024-08" db="EMBL/GenBank/DDBJ databases">
        <authorList>
            <person name="Cucini C."/>
            <person name="Frati F."/>
        </authorList>
    </citation>
    <scope>NUCLEOTIDE SEQUENCE [LARGE SCALE GENOMIC DNA]</scope>
</reference>
<sequence>MSTNEQDFNEHKWTTLQRIKVYKYFLISLRIFEECFRNWVIPGHSIVVGLCHVGCNYAALKFYSRMPIVHYFFYPTLSFAMFVFEAIAYSKAASVFEYSELFIDSWRKADADHLRYRKFVQKSLNGLRQLRIENGDCFFYTKKTVMTFFGILINTTINVLLMYP</sequence>